<reference evidence="1 2" key="1">
    <citation type="submission" date="2020-06" db="EMBL/GenBank/DDBJ databases">
        <title>Altererythrobacter sp. HHU K3-1.</title>
        <authorList>
            <person name="Zhang D."/>
            <person name="Xue H."/>
        </authorList>
    </citation>
    <scope>NUCLEOTIDE SEQUENCE [LARGE SCALE GENOMIC DNA]</scope>
    <source>
        <strain evidence="1 2">HHU K3-1</strain>
    </source>
</reference>
<name>A0A850H7N2_9SPHN</name>
<gene>
    <name evidence="1" type="ORF">HUV48_14105</name>
</gene>
<comment type="caution">
    <text evidence="1">The sequence shown here is derived from an EMBL/GenBank/DDBJ whole genome shotgun (WGS) entry which is preliminary data.</text>
</comment>
<dbReference type="AlphaFoldDB" id="A0A850H7N2"/>
<dbReference type="RefSeq" id="WP_176268371.1">
    <property type="nucleotide sequence ID" value="NZ_JABWGV010000010.1"/>
</dbReference>
<evidence type="ECO:0000313" key="2">
    <source>
        <dbReference type="Proteomes" id="UP000561438"/>
    </source>
</evidence>
<evidence type="ECO:0000313" key="1">
    <source>
        <dbReference type="EMBL" id="NVD46142.1"/>
    </source>
</evidence>
<keyword evidence="2" id="KW-1185">Reference proteome</keyword>
<accession>A0A850H7N2</accession>
<organism evidence="1 2">
    <name type="scientific">Qipengyuania atrilutea</name>
    <dbReference type="NCBI Taxonomy" id="2744473"/>
    <lineage>
        <taxon>Bacteria</taxon>
        <taxon>Pseudomonadati</taxon>
        <taxon>Pseudomonadota</taxon>
        <taxon>Alphaproteobacteria</taxon>
        <taxon>Sphingomonadales</taxon>
        <taxon>Erythrobacteraceae</taxon>
        <taxon>Qipengyuania</taxon>
    </lineage>
</organism>
<protein>
    <submittedName>
        <fullName evidence="1">Uncharacterized protein</fullName>
    </submittedName>
</protein>
<dbReference type="EMBL" id="JABWGV010000010">
    <property type="protein sequence ID" value="NVD46142.1"/>
    <property type="molecule type" value="Genomic_DNA"/>
</dbReference>
<proteinExistence type="predicted"/>
<sequence length="280" mass="31084">MSDHTHSFLRQFGIHEVPEPGLGSKPNIDLHSQQAQVLDQTTAFAMVAECCKRDPAMAQRLINMIGIDKLEAAKANKAPVRMPTIGIRAIEVAIGYTATKQPKETSAGKPKRFRPDRSKLEYTVKIQIFGPTSRGLGDPFWTGATQLRSPERAKKVARSKEYLTSLSNEYAEWIENEIAPAAEANDLMIGLLADKRKGQGTYFHEFQVMLINRVQLEARKVETAILISRDNNTNRAIKLPRFDTQTSHGKPLGGSFVLQSRGIVGKGERDNWATGLVTIT</sequence>
<dbReference type="Proteomes" id="UP000561438">
    <property type="component" value="Unassembled WGS sequence"/>
</dbReference>